<evidence type="ECO:0000256" key="1">
    <source>
        <dbReference type="SAM" id="MobiDB-lite"/>
    </source>
</evidence>
<organism evidence="2 3">
    <name type="scientific">Favolaschia claudopus</name>
    <dbReference type="NCBI Taxonomy" id="2862362"/>
    <lineage>
        <taxon>Eukaryota</taxon>
        <taxon>Fungi</taxon>
        <taxon>Dikarya</taxon>
        <taxon>Basidiomycota</taxon>
        <taxon>Agaricomycotina</taxon>
        <taxon>Agaricomycetes</taxon>
        <taxon>Agaricomycetidae</taxon>
        <taxon>Agaricales</taxon>
        <taxon>Marasmiineae</taxon>
        <taxon>Mycenaceae</taxon>
        <taxon>Favolaschia</taxon>
    </lineage>
</organism>
<evidence type="ECO:0000313" key="3">
    <source>
        <dbReference type="Proteomes" id="UP001362999"/>
    </source>
</evidence>
<evidence type="ECO:0000313" key="2">
    <source>
        <dbReference type="EMBL" id="KAK6981694.1"/>
    </source>
</evidence>
<gene>
    <name evidence="2" type="ORF">R3P38DRAFT_414409</name>
</gene>
<dbReference type="Proteomes" id="UP001362999">
    <property type="component" value="Unassembled WGS sequence"/>
</dbReference>
<reference evidence="2 3" key="1">
    <citation type="journal article" date="2024" name="J Genomics">
        <title>Draft genome sequencing and assembly of Favolaschia claudopus CIRM-BRFM 2984 isolated from oak limbs.</title>
        <authorList>
            <person name="Navarro D."/>
            <person name="Drula E."/>
            <person name="Chaduli D."/>
            <person name="Cazenave R."/>
            <person name="Ahrendt S."/>
            <person name="Wang J."/>
            <person name="Lipzen A."/>
            <person name="Daum C."/>
            <person name="Barry K."/>
            <person name="Grigoriev I.V."/>
            <person name="Favel A."/>
            <person name="Rosso M.N."/>
            <person name="Martin F."/>
        </authorList>
    </citation>
    <scope>NUCLEOTIDE SEQUENCE [LARGE SCALE GENOMIC DNA]</scope>
    <source>
        <strain evidence="2 3">CIRM-BRFM 2984</strain>
    </source>
</reference>
<feature type="region of interest" description="Disordered" evidence="1">
    <location>
        <begin position="43"/>
        <end position="63"/>
    </location>
</feature>
<name>A0AAV9ZIU2_9AGAR</name>
<sequence>MVPINNNSNNNRRPALCRLHSTAQFRLVPNTCLQRMRTTARFRPTTPSMGTQRPPLTFSSQPTWNTVPPMNNFNMFGGGGPASQPSPEPFGPGYRFGDLESLALPTAQDISTSTHTAEYTSRSPSPSRPCFWIQDNSLIKVTVEKFRQTLARDCRTHGHPIAYCETPMECRGTWRKICDHIMAGGYQDEGFVVRLGSRIIDLISDLFNYIDGSTCTERSPATQHSQRGDTNVVRSLRERLLRDCLLWAVTTAAGEWKTDKVFNHHRGDLTQWKVLPRGRAENMEAIMVKLGLQINTAANQMLLHTRAQEQSTGSAPPLAPIPKRRLFHMRPNGFCIHWRGRHVSRIVAGNV</sequence>
<protein>
    <submittedName>
        <fullName evidence="2">Uncharacterized protein</fullName>
    </submittedName>
</protein>
<comment type="caution">
    <text evidence="2">The sequence shown here is derived from an EMBL/GenBank/DDBJ whole genome shotgun (WGS) entry which is preliminary data.</text>
</comment>
<accession>A0AAV9ZIU2</accession>
<proteinExistence type="predicted"/>
<dbReference type="EMBL" id="JAWWNJ010000148">
    <property type="protein sequence ID" value="KAK6981694.1"/>
    <property type="molecule type" value="Genomic_DNA"/>
</dbReference>
<keyword evidence="3" id="KW-1185">Reference proteome</keyword>
<dbReference type="AlphaFoldDB" id="A0AAV9ZIU2"/>